<organism evidence="2 3">
    <name type="scientific">Arenimonas donghaensis DSM 18148 = HO3-R19</name>
    <dbReference type="NCBI Taxonomy" id="1121014"/>
    <lineage>
        <taxon>Bacteria</taxon>
        <taxon>Pseudomonadati</taxon>
        <taxon>Pseudomonadota</taxon>
        <taxon>Gammaproteobacteria</taxon>
        <taxon>Lysobacterales</taxon>
        <taxon>Lysobacteraceae</taxon>
        <taxon>Arenimonas</taxon>
    </lineage>
</organism>
<reference evidence="3" key="1">
    <citation type="submission" date="2013-08" db="EMBL/GenBank/DDBJ databases">
        <title>Genome sequencing of Arenimonas donghaensis.</title>
        <authorList>
            <person name="Chen F."/>
            <person name="Wang G."/>
        </authorList>
    </citation>
    <scope>NUCLEOTIDE SEQUENCE [LARGE SCALE GENOMIC DNA]</scope>
    <source>
        <strain evidence="3">HO3-R19</strain>
    </source>
</reference>
<keyword evidence="3" id="KW-1185">Reference proteome</keyword>
<dbReference type="AlphaFoldDB" id="A0A087ML60"/>
<dbReference type="Proteomes" id="UP000029085">
    <property type="component" value="Unassembled WGS sequence"/>
</dbReference>
<comment type="caution">
    <text evidence="2">The sequence shown here is derived from an EMBL/GenBank/DDBJ whole genome shotgun (WGS) entry which is preliminary data.</text>
</comment>
<dbReference type="RefSeq" id="WP_034219777.1">
    <property type="nucleotide sequence ID" value="NZ_AVCJ01000001.1"/>
</dbReference>
<reference evidence="2 3" key="2">
    <citation type="journal article" date="2015" name="Stand. Genomic Sci.">
        <title>High quality draft genomic sequence of Arenimonas donghaensis DSM 18148(T).</title>
        <authorList>
            <person name="Chen F."/>
            <person name="Wang H."/>
            <person name="Cao Y."/>
            <person name="Li X."/>
            <person name="Wang G."/>
        </authorList>
    </citation>
    <scope>NUCLEOTIDE SEQUENCE [LARGE SCALE GENOMIC DNA]</scope>
    <source>
        <strain evidence="2 3">HO3-R19</strain>
    </source>
</reference>
<gene>
    <name evidence="2" type="ORF">N788_00140</name>
</gene>
<evidence type="ECO:0000313" key="2">
    <source>
        <dbReference type="EMBL" id="KFL37613.1"/>
    </source>
</evidence>
<evidence type="ECO:0000256" key="1">
    <source>
        <dbReference type="SAM" id="MobiDB-lite"/>
    </source>
</evidence>
<feature type="compositionally biased region" description="Acidic residues" evidence="1">
    <location>
        <begin position="546"/>
        <end position="561"/>
    </location>
</feature>
<dbReference type="PATRIC" id="fig|1121014.3.peg.28"/>
<dbReference type="EMBL" id="AVCJ01000001">
    <property type="protein sequence ID" value="KFL37613.1"/>
    <property type="molecule type" value="Genomic_DNA"/>
</dbReference>
<proteinExistence type="predicted"/>
<feature type="region of interest" description="Disordered" evidence="1">
    <location>
        <begin position="542"/>
        <end position="561"/>
    </location>
</feature>
<name>A0A087ML60_9GAMM</name>
<dbReference type="STRING" id="1121014.N788_00140"/>
<sequence length="561" mass="59972">MSESYRRLCQDLPPTAGGPVRFPAEPKKVKAWVAALPRANPQAAEQEIARALEGLAGQRLDGGKRLAALEEVRGTALEAIVLLERGFQGSSLPLPPDQARAASVAGQFHLNLAIGYRQAACELCAPSGSVPFLRGSSVLSALERSAWHYVRSLALAWRVYRPAPAGAWQGLHRLHRFASALKLERKTTEDKAAGGANDVHTLYMQALLMASVNPYAFAQTEQDALWPATRGYAARCGLLTHAPEGIAPVVPNDADRGPGAGGSDESPSTWLDLAPFAEDVERALRRVRDGQGELAPTPGLSVPVGNDLLIRLHRAFGQMAARGLVRLPAGHSLDTVLGLSGLHYLLAGQRDFDTFMRQSAQGTVHVIAGAAWTQGSASMTKLPRFSARVLDQSLGGYRMAWDSAEQARAKVGELVGLGFGEDQDDTDWMVGVMRWLRYETDGSLSAGVELLSRRSSPVALRAVSPDGGSRQVQRAVEVFPIDGTPGRCFVCSASIEAGSRVEVIHDSASHIPEVGMRGPDLLEEVEVLLNAGDYVLLGERLPEAAVPDDSESNDALEGEPA</sequence>
<accession>A0A087ML60</accession>
<protein>
    <submittedName>
        <fullName evidence="2">Uncharacterized protein</fullName>
    </submittedName>
</protein>
<dbReference type="OrthoDB" id="5724405at2"/>
<evidence type="ECO:0000313" key="3">
    <source>
        <dbReference type="Proteomes" id="UP000029085"/>
    </source>
</evidence>